<accession>A0A1I0VNL7</accession>
<dbReference type="PROSITE" id="PS50305">
    <property type="entry name" value="SIRTUIN"/>
    <property type="match status" value="1"/>
</dbReference>
<evidence type="ECO:0000256" key="2">
    <source>
        <dbReference type="PROSITE-ProRule" id="PRU00236"/>
    </source>
</evidence>
<name>A0A1I0VNL7_SELRU</name>
<evidence type="ECO:0000256" key="1">
    <source>
        <dbReference type="ARBA" id="ARBA00023027"/>
    </source>
</evidence>
<dbReference type="SUPFAM" id="SSF52467">
    <property type="entry name" value="DHS-like NAD/FAD-binding domain"/>
    <property type="match status" value="1"/>
</dbReference>
<evidence type="ECO:0000259" key="3">
    <source>
        <dbReference type="PROSITE" id="PS50305"/>
    </source>
</evidence>
<protein>
    <submittedName>
        <fullName evidence="4">NAD-dependent protein deacetylase, SIR2 family</fullName>
    </submittedName>
</protein>
<keyword evidence="1" id="KW-0520">NAD</keyword>
<dbReference type="Gene3D" id="3.40.50.1220">
    <property type="entry name" value="TPP-binding domain"/>
    <property type="match status" value="1"/>
</dbReference>
<dbReference type="Proteomes" id="UP000183843">
    <property type="component" value="Unassembled WGS sequence"/>
</dbReference>
<reference evidence="4 5" key="1">
    <citation type="submission" date="2016-10" db="EMBL/GenBank/DDBJ databases">
        <authorList>
            <person name="de Groot N.N."/>
        </authorList>
    </citation>
    <scope>NUCLEOTIDE SEQUENCE [LARGE SCALE GENOMIC DNA]</scope>
    <source>
        <strain evidence="4 5">L14</strain>
    </source>
</reference>
<organism evidence="4 5">
    <name type="scientific">Selenomonas ruminantium</name>
    <dbReference type="NCBI Taxonomy" id="971"/>
    <lineage>
        <taxon>Bacteria</taxon>
        <taxon>Bacillati</taxon>
        <taxon>Bacillota</taxon>
        <taxon>Negativicutes</taxon>
        <taxon>Selenomonadales</taxon>
        <taxon>Selenomonadaceae</taxon>
        <taxon>Selenomonas</taxon>
    </lineage>
</organism>
<sequence>MKRFFGSQADDYTWTLQKGAAFVRNLTGGFTDDTGGREENISRLRSALKAADAIVIGAGAGLSTAAGFTYSGERFSKYFFDFQERFGIRDMYSGGFYPFPDEETRWAWWARHIYFNRYVDAPKPVYQDLLALVKDKDYFVLTTNVDHQFQRAGFAKEWLFYTQGDYGLFQSAKGEIKKTYDNETWVMEAMAAQGFIRDEQGRFQVPQDGRLSLRIPQELIPVCPDDGGPVAMNLRADDTFVEDAGWHAAADRYAAYLSAHEGRKILFWEIGVGANTPVIIKYPFWAMTAENPQAVYACLNFDEAVCPAEIKARSICIDGDSGLVLQELKRDRICS</sequence>
<proteinExistence type="predicted"/>
<feature type="domain" description="Deacetylase sirtuin-type" evidence="3">
    <location>
        <begin position="34"/>
        <end position="335"/>
    </location>
</feature>
<dbReference type="AlphaFoldDB" id="A0A1I0VNL7"/>
<dbReference type="InterPro" id="IPR029035">
    <property type="entry name" value="DHS-like_NAD/FAD-binding_dom"/>
</dbReference>
<evidence type="ECO:0000313" key="4">
    <source>
        <dbReference type="EMBL" id="SFA77932.1"/>
    </source>
</evidence>
<gene>
    <name evidence="4" type="ORF">SAMN05216587_101793</name>
</gene>
<dbReference type="InterPro" id="IPR026590">
    <property type="entry name" value="Ssirtuin_cat_dom"/>
</dbReference>
<dbReference type="EMBL" id="FOJX01000001">
    <property type="protein sequence ID" value="SFA77932.1"/>
    <property type="molecule type" value="Genomic_DNA"/>
</dbReference>
<dbReference type="RefSeq" id="WP_074812993.1">
    <property type="nucleotide sequence ID" value="NZ_FOJX01000001.1"/>
</dbReference>
<comment type="caution">
    <text evidence="2">Lacks conserved residue(s) required for the propagation of feature annotation.</text>
</comment>
<evidence type="ECO:0000313" key="5">
    <source>
        <dbReference type="Proteomes" id="UP000183843"/>
    </source>
</evidence>